<dbReference type="InterPro" id="IPR021054">
    <property type="entry name" value="Cell_wall_mannoprotein_1"/>
</dbReference>
<dbReference type="GO" id="GO:0005576">
    <property type="term" value="C:extracellular region"/>
    <property type="evidence" value="ECO:0007669"/>
    <property type="project" value="TreeGrafter"/>
</dbReference>
<feature type="chain" id="PRO_5022242087" description="Cell wall protein" evidence="2">
    <location>
        <begin position="19"/>
        <end position="312"/>
    </location>
</feature>
<gene>
    <name evidence="3" type="ORF">FKW77_002662</name>
</gene>
<dbReference type="PANTHER" id="PTHR38123:SF6">
    <property type="entry name" value="CELL WALL SERINE-THREONINE-RICH GALACTOMANNOPROTEIN MP1 (AFU_ORTHOLOGUE AFUA_4G03240)"/>
    <property type="match status" value="1"/>
</dbReference>
<accession>A0A517KZ81</accession>
<dbReference type="Proteomes" id="UP000316270">
    <property type="component" value="Chromosome 2"/>
</dbReference>
<feature type="compositionally biased region" description="Gly residues" evidence="1">
    <location>
        <begin position="242"/>
        <end position="255"/>
    </location>
</feature>
<feature type="signal peptide" evidence="2">
    <location>
        <begin position="1"/>
        <end position="18"/>
    </location>
</feature>
<feature type="region of interest" description="Disordered" evidence="1">
    <location>
        <begin position="171"/>
        <end position="289"/>
    </location>
</feature>
<evidence type="ECO:0000313" key="4">
    <source>
        <dbReference type="Proteomes" id="UP000316270"/>
    </source>
</evidence>
<dbReference type="OrthoDB" id="2422134at2759"/>
<protein>
    <recommendedName>
        <fullName evidence="5">Cell wall protein</fullName>
    </recommendedName>
</protein>
<feature type="compositionally biased region" description="Low complexity" evidence="1">
    <location>
        <begin position="181"/>
        <end position="208"/>
    </location>
</feature>
<dbReference type="EMBL" id="CP042186">
    <property type="protein sequence ID" value="QDS68687.1"/>
    <property type="molecule type" value="Genomic_DNA"/>
</dbReference>
<organism evidence="3 4">
    <name type="scientific">Venturia effusa</name>
    <dbReference type="NCBI Taxonomy" id="50376"/>
    <lineage>
        <taxon>Eukaryota</taxon>
        <taxon>Fungi</taxon>
        <taxon>Dikarya</taxon>
        <taxon>Ascomycota</taxon>
        <taxon>Pezizomycotina</taxon>
        <taxon>Dothideomycetes</taxon>
        <taxon>Pleosporomycetidae</taxon>
        <taxon>Venturiales</taxon>
        <taxon>Venturiaceae</taxon>
        <taxon>Venturia</taxon>
    </lineage>
</organism>
<dbReference type="AlphaFoldDB" id="A0A517KZ81"/>
<keyword evidence="4" id="KW-1185">Reference proteome</keyword>
<keyword evidence="2" id="KW-0732">Signal</keyword>
<evidence type="ECO:0000313" key="3">
    <source>
        <dbReference type="EMBL" id="QDS68687.1"/>
    </source>
</evidence>
<proteinExistence type="predicted"/>
<name>A0A517KZ81_9PEZI</name>
<dbReference type="Pfam" id="PF12296">
    <property type="entry name" value="HsbA"/>
    <property type="match status" value="1"/>
</dbReference>
<evidence type="ECO:0000256" key="2">
    <source>
        <dbReference type="SAM" id="SignalP"/>
    </source>
</evidence>
<dbReference type="Gene3D" id="1.20.1280.140">
    <property type="match status" value="1"/>
</dbReference>
<evidence type="ECO:0008006" key="5">
    <source>
        <dbReference type="Google" id="ProtNLM"/>
    </source>
</evidence>
<dbReference type="PANTHER" id="PTHR38123">
    <property type="entry name" value="CELL WALL SERINE-THREONINE-RICH GALACTOMANNOPROTEIN MP1 (AFU_ORTHOLOGUE AFUA_4G03240)"/>
    <property type="match status" value="1"/>
</dbReference>
<evidence type="ECO:0000256" key="1">
    <source>
        <dbReference type="SAM" id="MobiDB-lite"/>
    </source>
</evidence>
<reference evidence="3 4" key="1">
    <citation type="submission" date="2019-07" db="EMBL/GenBank/DDBJ databases">
        <title>Finished genome of Venturia effusa.</title>
        <authorList>
            <person name="Young C.A."/>
            <person name="Cox M.P."/>
            <person name="Ganley A.R.D."/>
            <person name="David W.J."/>
        </authorList>
    </citation>
    <scope>NUCLEOTIDE SEQUENCE [LARGE SCALE GENOMIC DNA]</scope>
    <source>
        <strain evidence="4">albino</strain>
    </source>
</reference>
<dbReference type="STRING" id="50376.A0A517KZ81"/>
<feature type="compositionally biased region" description="Basic and acidic residues" evidence="1">
    <location>
        <begin position="209"/>
        <end position="234"/>
    </location>
</feature>
<sequence length="312" mass="30693">MKLSSALTILAASGAASASIMERQVQAIIGVISGINTELGKLDTIVKGFSGDPKPLAEASKMALETVTKGVETVNGASTITLTDSVQIQGQVQNLQASLEGLVSDLLAKKSELVAAGQGQVVYKSLTDQMTGAKSLSAAISTKVPPDVKTLADQLSQGLLAALQKGIDGFKDAGSGGSGGSPAPSGSTPPSSGESMSGMSGMSGMPGMSHDEKSHDEKSHDEKSHDDKSHDDKGSTTPSSSGGSGYGSTGTGSGTGTKPSTGGSGSGAAGAKPPVPTSTNSPSKPAVYTGAAPRTVAGSFAVVVAAVVAFAL</sequence>